<dbReference type="PROSITE" id="PS01162">
    <property type="entry name" value="QOR_ZETA_CRYSTAL"/>
    <property type="match status" value="1"/>
</dbReference>
<accession>A0ABW1WJT5</accession>
<dbReference type="Gene3D" id="3.40.50.720">
    <property type="entry name" value="NAD(P)-binding Rossmann-like Domain"/>
    <property type="match status" value="1"/>
</dbReference>
<dbReference type="InterPro" id="IPR013154">
    <property type="entry name" value="ADH-like_N"/>
</dbReference>
<dbReference type="SUPFAM" id="SSF51735">
    <property type="entry name" value="NAD(P)-binding Rossmann-fold domains"/>
    <property type="match status" value="1"/>
</dbReference>
<evidence type="ECO:0000313" key="3">
    <source>
        <dbReference type="EMBL" id="MFC6387647.1"/>
    </source>
</evidence>
<dbReference type="InterPro" id="IPR002364">
    <property type="entry name" value="Quin_OxRdtase/zeta-crystal_CS"/>
</dbReference>
<dbReference type="EMBL" id="JBHSTQ010000021">
    <property type="protein sequence ID" value="MFC6387647.1"/>
    <property type="molecule type" value="Genomic_DNA"/>
</dbReference>
<dbReference type="InterPro" id="IPR036291">
    <property type="entry name" value="NAD(P)-bd_dom_sf"/>
</dbReference>
<dbReference type="SMART" id="SM00829">
    <property type="entry name" value="PKS_ER"/>
    <property type="match status" value="1"/>
</dbReference>
<gene>
    <name evidence="3" type="ORF">ACFP7A_13710</name>
</gene>
<dbReference type="InterPro" id="IPR020843">
    <property type="entry name" value="ER"/>
</dbReference>
<organism evidence="3 4">
    <name type="scientific">Sporolactobacillus kofuensis</name>
    <dbReference type="NCBI Taxonomy" id="269672"/>
    <lineage>
        <taxon>Bacteria</taxon>
        <taxon>Bacillati</taxon>
        <taxon>Bacillota</taxon>
        <taxon>Bacilli</taxon>
        <taxon>Bacillales</taxon>
        <taxon>Sporolactobacillaceae</taxon>
        <taxon>Sporolactobacillus</taxon>
    </lineage>
</organism>
<evidence type="ECO:0000256" key="1">
    <source>
        <dbReference type="ARBA" id="ARBA00023002"/>
    </source>
</evidence>
<dbReference type="PANTHER" id="PTHR11695:SF294">
    <property type="entry name" value="RETICULON-4-INTERACTING PROTEIN 1, MITOCHONDRIAL"/>
    <property type="match status" value="1"/>
</dbReference>
<reference evidence="4" key="1">
    <citation type="journal article" date="2019" name="Int. J. Syst. Evol. Microbiol.">
        <title>The Global Catalogue of Microorganisms (GCM) 10K type strain sequencing project: providing services to taxonomists for standard genome sequencing and annotation.</title>
        <authorList>
            <consortium name="The Broad Institute Genomics Platform"/>
            <consortium name="The Broad Institute Genome Sequencing Center for Infectious Disease"/>
            <person name="Wu L."/>
            <person name="Ma J."/>
        </authorList>
    </citation>
    <scope>NUCLEOTIDE SEQUENCE [LARGE SCALE GENOMIC DNA]</scope>
    <source>
        <strain evidence="4">CCUG 42001</strain>
    </source>
</reference>
<dbReference type="RefSeq" id="WP_253077440.1">
    <property type="nucleotide sequence ID" value="NZ_JAMXWN010000024.1"/>
</dbReference>
<dbReference type="InterPro" id="IPR011032">
    <property type="entry name" value="GroES-like_sf"/>
</dbReference>
<dbReference type="Proteomes" id="UP001596267">
    <property type="component" value="Unassembled WGS sequence"/>
</dbReference>
<comment type="caution">
    <text evidence="3">The sequence shown here is derived from an EMBL/GenBank/DDBJ whole genome shotgun (WGS) entry which is preliminary data.</text>
</comment>
<protein>
    <submittedName>
        <fullName evidence="3">NADP-dependent oxidoreductase</fullName>
        <ecNumber evidence="3">1.-.-.-</ecNumber>
    </submittedName>
</protein>
<dbReference type="GO" id="GO:0016491">
    <property type="term" value="F:oxidoreductase activity"/>
    <property type="evidence" value="ECO:0007669"/>
    <property type="project" value="UniProtKB-KW"/>
</dbReference>
<feature type="domain" description="Enoyl reductase (ER)" evidence="2">
    <location>
        <begin position="10"/>
        <end position="309"/>
    </location>
</feature>
<dbReference type="SUPFAM" id="SSF50129">
    <property type="entry name" value="GroES-like"/>
    <property type="match status" value="1"/>
</dbReference>
<dbReference type="CDD" id="cd05289">
    <property type="entry name" value="MDR_like_2"/>
    <property type="match status" value="1"/>
</dbReference>
<dbReference type="EC" id="1.-.-.-" evidence="3"/>
<dbReference type="PANTHER" id="PTHR11695">
    <property type="entry name" value="ALCOHOL DEHYDROGENASE RELATED"/>
    <property type="match status" value="1"/>
</dbReference>
<keyword evidence="1 3" id="KW-0560">Oxidoreductase</keyword>
<dbReference type="Pfam" id="PF13602">
    <property type="entry name" value="ADH_zinc_N_2"/>
    <property type="match status" value="1"/>
</dbReference>
<dbReference type="Gene3D" id="3.90.180.10">
    <property type="entry name" value="Medium-chain alcohol dehydrogenases, catalytic domain"/>
    <property type="match status" value="1"/>
</dbReference>
<evidence type="ECO:0000313" key="4">
    <source>
        <dbReference type="Proteomes" id="UP001596267"/>
    </source>
</evidence>
<name>A0ABW1WJT5_9BACL</name>
<sequence>MKAIVINQYGGADQLHEADVPVPEPKEHQVVVKLAATSINPIDWKLREGYLKQLFDWEFPIILGWDVAGVIAKVGDNVSGWSEGDRVFARPATTPHGSYAEYAAVDDHLLVRIPDNISFDEAASIPLAGLTAWQVLFDYGKLQAGEKVLIHAGAGGVGSLAIQFAKAKGAYVYATASAKNLDFLKSLGADEVIDYQSQNFTEVLNGIDLVFDTMGGKVQQESFKVLKPGSGKLVSIVGEPDPQLAAQYNVKAQAIWLKENGRQLKEIADLLASGKVKAIVGTTFPFSENGLKQAHELSATGHARGKIVIHFQ</sequence>
<evidence type="ECO:0000259" key="2">
    <source>
        <dbReference type="SMART" id="SM00829"/>
    </source>
</evidence>
<keyword evidence="4" id="KW-1185">Reference proteome</keyword>
<dbReference type="InterPro" id="IPR050700">
    <property type="entry name" value="YIM1/Zinc_Alcohol_DH_Fams"/>
</dbReference>
<proteinExistence type="predicted"/>
<dbReference type="Pfam" id="PF08240">
    <property type="entry name" value="ADH_N"/>
    <property type="match status" value="1"/>
</dbReference>